<dbReference type="PANTHER" id="PTHR33103:SF27">
    <property type="entry name" value="OS04G0594700 PROTEIN"/>
    <property type="match status" value="1"/>
</dbReference>
<evidence type="ECO:0000313" key="1">
    <source>
        <dbReference type="EMBL" id="KAF7825581.1"/>
    </source>
</evidence>
<dbReference type="InterPro" id="IPR007750">
    <property type="entry name" value="DUF674"/>
</dbReference>
<sequence>MDSTATSKQISLRLMVDKERKRVIFAEAGKEFVDVLLSFLTLPLGTIARLVSKDSNLKAVKFGCISSLYQSVGNIDQEYFCTNTCKEMLLQPRNPMEAHCQNLELNIDDTEPIKYFTCPTIECLMEENVCLSTFRNQICNCGRELSSEIKLDSSITVTSEGFVQKMVSFIILDDLSVITGDGYTTLGLLRSLGINDTSIELTVDINENEVLDLLKCALLSEAALSDVFLHKKLYLEKTIARESYSLIKEETLDEENKNVKLKMKLTVRKSNGKVMFTQVEKDFVDVLLSFLTLPVGAVEHILGGNSGFGCVSKMYKSVVDLNGKYFNSEKLRGMLINPGVAPQFKVNSEILNVHQVAHPKYSCCTRYSYKKLRYSCVSCCLIASREFGRTPIKYTNETEVYSTVTFLDPKSPIKGKSSKDGGFVKGPLNYMVTDDLVVKPFSFISVVSYLKELNVGEDDLEERLIFIGVKEVKAILKASMISSSALTSGLAPFTKSIKEEK</sequence>
<dbReference type="PANTHER" id="PTHR33103">
    <property type="entry name" value="OS01G0153900 PROTEIN"/>
    <property type="match status" value="1"/>
</dbReference>
<organism evidence="1 2">
    <name type="scientific">Senna tora</name>
    <dbReference type="NCBI Taxonomy" id="362788"/>
    <lineage>
        <taxon>Eukaryota</taxon>
        <taxon>Viridiplantae</taxon>
        <taxon>Streptophyta</taxon>
        <taxon>Embryophyta</taxon>
        <taxon>Tracheophyta</taxon>
        <taxon>Spermatophyta</taxon>
        <taxon>Magnoliopsida</taxon>
        <taxon>eudicotyledons</taxon>
        <taxon>Gunneridae</taxon>
        <taxon>Pentapetalae</taxon>
        <taxon>rosids</taxon>
        <taxon>fabids</taxon>
        <taxon>Fabales</taxon>
        <taxon>Fabaceae</taxon>
        <taxon>Caesalpinioideae</taxon>
        <taxon>Cassia clade</taxon>
        <taxon>Senna</taxon>
    </lineage>
</organism>
<keyword evidence="2" id="KW-1185">Reference proteome</keyword>
<dbReference type="AlphaFoldDB" id="A0A834TRE6"/>
<evidence type="ECO:0000313" key="2">
    <source>
        <dbReference type="Proteomes" id="UP000634136"/>
    </source>
</evidence>
<reference evidence="1" key="1">
    <citation type="submission" date="2020-09" db="EMBL/GenBank/DDBJ databases">
        <title>Genome-Enabled Discovery of Anthraquinone Biosynthesis in Senna tora.</title>
        <authorList>
            <person name="Kang S.-H."/>
            <person name="Pandey R.P."/>
            <person name="Lee C.-M."/>
            <person name="Sim J.-S."/>
            <person name="Jeong J.-T."/>
            <person name="Choi B.-S."/>
            <person name="Jung M."/>
            <person name="Ginzburg D."/>
            <person name="Zhao K."/>
            <person name="Won S.Y."/>
            <person name="Oh T.-J."/>
            <person name="Yu Y."/>
            <person name="Kim N.-H."/>
            <person name="Lee O.R."/>
            <person name="Lee T.-H."/>
            <person name="Bashyal P."/>
            <person name="Kim T.-S."/>
            <person name="Lee W.-H."/>
            <person name="Kawkins C."/>
            <person name="Kim C.-K."/>
            <person name="Kim J.S."/>
            <person name="Ahn B.O."/>
            <person name="Rhee S.Y."/>
            <person name="Sohng J.K."/>
        </authorList>
    </citation>
    <scope>NUCLEOTIDE SEQUENCE</scope>
    <source>
        <tissue evidence="1">Leaf</tissue>
    </source>
</reference>
<proteinExistence type="predicted"/>
<accession>A0A834TRE6</accession>
<protein>
    <submittedName>
        <fullName evidence="1">DUF674 family protein</fullName>
    </submittedName>
</protein>
<comment type="caution">
    <text evidence="1">The sequence shown here is derived from an EMBL/GenBank/DDBJ whole genome shotgun (WGS) entry which is preliminary data.</text>
</comment>
<gene>
    <name evidence="1" type="ORF">G2W53_016745</name>
</gene>
<dbReference type="Pfam" id="PF05056">
    <property type="entry name" value="DUF674"/>
    <property type="match status" value="1"/>
</dbReference>
<dbReference type="EMBL" id="JAAIUW010000006">
    <property type="protein sequence ID" value="KAF7825581.1"/>
    <property type="molecule type" value="Genomic_DNA"/>
</dbReference>
<dbReference type="OrthoDB" id="1277335at2759"/>
<dbReference type="Proteomes" id="UP000634136">
    <property type="component" value="Unassembled WGS sequence"/>
</dbReference>
<name>A0A834TRE6_9FABA</name>